<proteinExistence type="predicted"/>
<sequence length="60" mass="6694">MAVLILIFLVLVSAAYVAYIILKKGINPRDIRIHSLQDAKKLLQLPPSGAGPHRYLEKRA</sequence>
<name>A0A6I8VDR3_DROPS</name>
<keyword evidence="1" id="KW-1185">Reference proteome</keyword>
<protein>
    <submittedName>
        <fullName evidence="2">Uncharacterized protein</fullName>
    </submittedName>
</protein>
<dbReference type="GeneID" id="26533219"/>
<dbReference type="AlphaFoldDB" id="A0A6I8VDR3"/>
<dbReference type="InParanoid" id="A0A6I8VDR3"/>
<evidence type="ECO:0000313" key="1">
    <source>
        <dbReference type="Proteomes" id="UP000001819"/>
    </source>
</evidence>
<gene>
    <name evidence="2" type="primary">LOC26533219</name>
</gene>
<reference evidence="2" key="2">
    <citation type="submission" date="2025-08" db="UniProtKB">
        <authorList>
            <consortium name="RefSeq"/>
        </authorList>
    </citation>
    <scope>IDENTIFICATION</scope>
    <source>
        <strain evidence="2">MV-25-SWS-2005</strain>
        <tissue evidence="2">Whole body</tissue>
    </source>
</reference>
<dbReference type="KEGG" id="dpo:26533219"/>
<reference evidence="1" key="1">
    <citation type="submission" date="2024-06" db="UniProtKB">
        <authorList>
            <consortium name="RefSeq"/>
        </authorList>
    </citation>
    <scope>NUCLEOTIDE SEQUENCE [LARGE SCALE GENOMIC DNA]</scope>
    <source>
        <strain evidence="1">MV2-25</strain>
    </source>
</reference>
<dbReference type="Proteomes" id="UP000001819">
    <property type="component" value="Chromosome 3"/>
</dbReference>
<dbReference type="RefSeq" id="XP_015039153.1">
    <property type="nucleotide sequence ID" value="XM_015183667.2"/>
</dbReference>
<evidence type="ECO:0000313" key="2">
    <source>
        <dbReference type="RefSeq" id="XP_015039153.1"/>
    </source>
</evidence>
<accession>A0A6I8VDR3</accession>
<dbReference type="Bgee" id="FBgn0272206">
    <property type="expression patterns" value="Expressed in male reproductive system and 2 other cell types or tissues"/>
</dbReference>
<organism evidence="1 2">
    <name type="scientific">Drosophila pseudoobscura pseudoobscura</name>
    <name type="common">Fruit fly</name>
    <dbReference type="NCBI Taxonomy" id="46245"/>
    <lineage>
        <taxon>Eukaryota</taxon>
        <taxon>Metazoa</taxon>
        <taxon>Ecdysozoa</taxon>
        <taxon>Arthropoda</taxon>
        <taxon>Hexapoda</taxon>
        <taxon>Insecta</taxon>
        <taxon>Pterygota</taxon>
        <taxon>Neoptera</taxon>
        <taxon>Endopterygota</taxon>
        <taxon>Diptera</taxon>
        <taxon>Brachycera</taxon>
        <taxon>Muscomorpha</taxon>
        <taxon>Ephydroidea</taxon>
        <taxon>Drosophilidae</taxon>
        <taxon>Drosophila</taxon>
        <taxon>Sophophora</taxon>
    </lineage>
</organism>